<evidence type="ECO:0000313" key="1">
    <source>
        <dbReference type="EMBL" id="MEQ2282197.1"/>
    </source>
</evidence>
<sequence>MASEPSTMPPYIRLATVYGVVVMRRTTSGLWAGRALKKLELAKKGFLSAEDEMLWWREVKHCCAICLGPTQLAVRWEGPGREKPLHHHTGGDELDKLPHKPVKVTDVFICGTCRITIFPRVVFVTQWDLCEDRTKDCACQWDGYFLKCCDPCGAQTRSGRLMHVVQAEGWQVKRFYDPLRPFNPHPAEERQASYRGATLDPVSMVIPPQPS</sequence>
<proteinExistence type="predicted"/>
<keyword evidence="2" id="KW-1185">Reference proteome</keyword>
<organism evidence="1 2">
    <name type="scientific">Ameca splendens</name>
    <dbReference type="NCBI Taxonomy" id="208324"/>
    <lineage>
        <taxon>Eukaryota</taxon>
        <taxon>Metazoa</taxon>
        <taxon>Chordata</taxon>
        <taxon>Craniata</taxon>
        <taxon>Vertebrata</taxon>
        <taxon>Euteleostomi</taxon>
        <taxon>Actinopterygii</taxon>
        <taxon>Neopterygii</taxon>
        <taxon>Teleostei</taxon>
        <taxon>Neoteleostei</taxon>
        <taxon>Acanthomorphata</taxon>
        <taxon>Ovalentaria</taxon>
        <taxon>Atherinomorphae</taxon>
        <taxon>Cyprinodontiformes</taxon>
        <taxon>Goodeidae</taxon>
        <taxon>Ameca</taxon>
    </lineage>
</organism>
<reference evidence="1 2" key="1">
    <citation type="submission" date="2021-06" db="EMBL/GenBank/DDBJ databases">
        <authorList>
            <person name="Palmer J.M."/>
        </authorList>
    </citation>
    <scope>NUCLEOTIDE SEQUENCE [LARGE SCALE GENOMIC DNA]</scope>
    <source>
        <strain evidence="1 2">AS_MEX2019</strain>
        <tissue evidence="1">Muscle</tissue>
    </source>
</reference>
<accession>A0ABV0XL87</accession>
<protein>
    <submittedName>
        <fullName evidence="1">Uncharacterized protein</fullName>
    </submittedName>
</protein>
<feature type="non-terminal residue" evidence="1">
    <location>
        <position position="211"/>
    </location>
</feature>
<dbReference type="EMBL" id="JAHRIP010006748">
    <property type="protein sequence ID" value="MEQ2282197.1"/>
    <property type="molecule type" value="Genomic_DNA"/>
</dbReference>
<comment type="caution">
    <text evidence="1">The sequence shown here is derived from an EMBL/GenBank/DDBJ whole genome shotgun (WGS) entry which is preliminary data.</text>
</comment>
<gene>
    <name evidence="1" type="ORF">AMECASPLE_038023</name>
</gene>
<name>A0ABV0XL87_9TELE</name>
<evidence type="ECO:0000313" key="2">
    <source>
        <dbReference type="Proteomes" id="UP001469553"/>
    </source>
</evidence>
<dbReference type="Proteomes" id="UP001469553">
    <property type="component" value="Unassembled WGS sequence"/>
</dbReference>